<keyword evidence="2" id="KW-1185">Reference proteome</keyword>
<reference evidence="1 2" key="1">
    <citation type="submission" date="2020-02" db="EMBL/GenBank/DDBJ databases">
        <title>Draft Genome Sequence of Verrucosispora sp. Strain CWR15, Isolated from Gulf of Mexico Sponge.</title>
        <authorList>
            <person name="Kennedy S.J."/>
            <person name="Cella E."/>
            <person name="Azarian T."/>
            <person name="Baker B.J."/>
            <person name="Shaw L.N."/>
        </authorList>
    </citation>
    <scope>NUCLEOTIDE SEQUENCE [LARGE SCALE GENOMIC DNA]</scope>
    <source>
        <strain evidence="1 2">CWR15</strain>
    </source>
</reference>
<accession>A0A6M1KQG7</accession>
<dbReference type="Proteomes" id="UP000478148">
    <property type="component" value="Unassembled WGS sequence"/>
</dbReference>
<dbReference type="InterPro" id="IPR014942">
    <property type="entry name" value="AbiEii"/>
</dbReference>
<gene>
    <name evidence="1" type="ORF">ENC19_05470</name>
</gene>
<dbReference type="AlphaFoldDB" id="A0A6M1KQG7"/>
<evidence type="ECO:0000313" key="2">
    <source>
        <dbReference type="Proteomes" id="UP000478148"/>
    </source>
</evidence>
<dbReference type="EMBL" id="SAIY01000002">
    <property type="protein sequence ID" value="NGM12168.1"/>
    <property type="molecule type" value="Genomic_DNA"/>
</dbReference>
<keyword evidence="1" id="KW-0808">Transferase</keyword>
<organism evidence="1 2">
    <name type="scientific">Verrucosispora sioxanthis</name>
    <dbReference type="NCBI Taxonomy" id="2499994"/>
    <lineage>
        <taxon>Bacteria</taxon>
        <taxon>Bacillati</taxon>
        <taxon>Actinomycetota</taxon>
        <taxon>Actinomycetes</taxon>
        <taxon>Micromonosporales</taxon>
        <taxon>Micromonosporaceae</taxon>
        <taxon>Micromonospora</taxon>
    </lineage>
</organism>
<evidence type="ECO:0000313" key="1">
    <source>
        <dbReference type="EMBL" id="NGM12168.1"/>
    </source>
</evidence>
<name>A0A6M1KQG7_9ACTN</name>
<dbReference type="RefSeq" id="WP_164446073.1">
    <property type="nucleotide sequence ID" value="NZ_SAIY01000002.1"/>
</dbReference>
<protein>
    <submittedName>
        <fullName evidence="1">Nucleotidyl transferase AbiEii/AbiGii toxin family protein</fullName>
    </submittedName>
</protein>
<sequence>MLPSHVKITRVALAAAGRFGFALAGGYAVSAHGMGSRLSGDVDLFTSWHLRASFPEAVDNVINALEEHRYTVTALIRSETFVRLLIAGQDDPGAEPDKLEMSADWRAHDPVMSAVGPVLHPDDAVANKMCALFGRAEARDFLDVDAALMSGRYTKQRLLELAAAADPGFEPHAFADALGALTQITDADFDCYGIPAAELPAVRDRFARWRRELTDTP</sequence>
<proteinExistence type="predicted"/>
<dbReference type="GO" id="GO:0016740">
    <property type="term" value="F:transferase activity"/>
    <property type="evidence" value="ECO:0007669"/>
    <property type="project" value="UniProtKB-KW"/>
</dbReference>
<comment type="caution">
    <text evidence="1">The sequence shown here is derived from an EMBL/GenBank/DDBJ whole genome shotgun (WGS) entry which is preliminary data.</text>
</comment>
<dbReference type="Pfam" id="PF08843">
    <property type="entry name" value="AbiEii"/>
    <property type="match status" value="1"/>
</dbReference>